<evidence type="ECO:0000256" key="1">
    <source>
        <dbReference type="ARBA" id="ARBA00022801"/>
    </source>
</evidence>
<gene>
    <name evidence="5" type="ORF">ACFSBT_03500</name>
</gene>
<dbReference type="SUPFAM" id="SSF53474">
    <property type="entry name" value="alpha/beta-Hydrolases"/>
    <property type="match status" value="1"/>
</dbReference>
<feature type="region of interest" description="Disordered" evidence="3">
    <location>
        <begin position="38"/>
        <end position="75"/>
    </location>
</feature>
<feature type="compositionally biased region" description="Acidic residues" evidence="3">
    <location>
        <begin position="697"/>
        <end position="706"/>
    </location>
</feature>
<protein>
    <submittedName>
        <fullName evidence="5">Prolyl oligopeptidase family serine peptidase</fullName>
    </submittedName>
</protein>
<dbReference type="AlphaFoldDB" id="A0ABD6ASV8"/>
<feature type="region of interest" description="Disordered" evidence="3">
    <location>
        <begin position="92"/>
        <end position="124"/>
    </location>
</feature>
<dbReference type="PANTHER" id="PTHR42776:SF27">
    <property type="entry name" value="DIPEPTIDYL PEPTIDASE FAMILY MEMBER 6"/>
    <property type="match status" value="1"/>
</dbReference>
<dbReference type="InterPro" id="IPR011659">
    <property type="entry name" value="WD40"/>
</dbReference>
<evidence type="ECO:0000256" key="2">
    <source>
        <dbReference type="ARBA" id="ARBA00022825"/>
    </source>
</evidence>
<feature type="region of interest" description="Disordered" evidence="3">
    <location>
        <begin position="685"/>
        <end position="713"/>
    </location>
</feature>
<dbReference type="GO" id="GO:0008233">
    <property type="term" value="F:peptidase activity"/>
    <property type="evidence" value="ECO:0007669"/>
    <property type="project" value="UniProtKB-ARBA"/>
</dbReference>
<feature type="domain" description="Peptidase S9 prolyl oligopeptidase catalytic" evidence="4">
    <location>
        <begin position="486"/>
        <end position="686"/>
    </location>
</feature>
<comment type="caution">
    <text evidence="5">The sequence shown here is derived from an EMBL/GenBank/DDBJ whole genome shotgun (WGS) entry which is preliminary data.</text>
</comment>
<dbReference type="EMBL" id="JBHUDC010000002">
    <property type="protein sequence ID" value="MFD1512343.1"/>
    <property type="molecule type" value="Genomic_DNA"/>
</dbReference>
<organism evidence="5 6">
    <name type="scientific">Halomarina rubra</name>
    <dbReference type="NCBI Taxonomy" id="2071873"/>
    <lineage>
        <taxon>Archaea</taxon>
        <taxon>Methanobacteriati</taxon>
        <taxon>Methanobacteriota</taxon>
        <taxon>Stenosarchaea group</taxon>
        <taxon>Halobacteria</taxon>
        <taxon>Halobacteriales</taxon>
        <taxon>Natronomonadaceae</taxon>
        <taxon>Halomarina</taxon>
    </lineage>
</organism>
<dbReference type="SUPFAM" id="SSF82171">
    <property type="entry name" value="DPP6 N-terminal domain-like"/>
    <property type="match status" value="1"/>
</dbReference>
<accession>A0ABD6ASV8</accession>
<dbReference type="Gene3D" id="3.40.50.1820">
    <property type="entry name" value="alpha/beta hydrolase"/>
    <property type="match status" value="1"/>
</dbReference>
<feature type="region of interest" description="Disordered" evidence="3">
    <location>
        <begin position="1"/>
        <end position="23"/>
    </location>
</feature>
<dbReference type="InterPro" id="IPR029058">
    <property type="entry name" value="AB_hydrolase_fold"/>
</dbReference>
<dbReference type="Proteomes" id="UP001597187">
    <property type="component" value="Unassembled WGS sequence"/>
</dbReference>
<dbReference type="Pfam" id="PF00326">
    <property type="entry name" value="Peptidase_S9"/>
    <property type="match status" value="1"/>
</dbReference>
<keyword evidence="2" id="KW-0645">Protease</keyword>
<keyword evidence="6" id="KW-1185">Reference proteome</keyword>
<feature type="compositionally biased region" description="Polar residues" evidence="3">
    <location>
        <begin position="63"/>
        <end position="74"/>
    </location>
</feature>
<dbReference type="InterPro" id="IPR011042">
    <property type="entry name" value="6-blade_b-propeller_TolB-like"/>
</dbReference>
<name>A0ABD6ASV8_9EURY</name>
<feature type="compositionally biased region" description="Acidic residues" evidence="3">
    <location>
        <begin position="94"/>
        <end position="121"/>
    </location>
</feature>
<dbReference type="PANTHER" id="PTHR42776">
    <property type="entry name" value="SERINE PEPTIDASE S9 FAMILY MEMBER"/>
    <property type="match status" value="1"/>
</dbReference>
<dbReference type="InterPro" id="IPR001375">
    <property type="entry name" value="Peptidase_S9_cat"/>
</dbReference>
<evidence type="ECO:0000313" key="5">
    <source>
        <dbReference type="EMBL" id="MFD1512343.1"/>
    </source>
</evidence>
<reference evidence="5 6" key="1">
    <citation type="journal article" date="2019" name="Int. J. Syst. Evol. Microbiol.">
        <title>The Global Catalogue of Microorganisms (GCM) 10K type strain sequencing project: providing services to taxonomists for standard genome sequencing and annotation.</title>
        <authorList>
            <consortium name="The Broad Institute Genomics Platform"/>
            <consortium name="The Broad Institute Genome Sequencing Center for Infectious Disease"/>
            <person name="Wu L."/>
            <person name="Ma J."/>
        </authorList>
    </citation>
    <scope>NUCLEOTIDE SEQUENCE [LARGE SCALE GENOMIC DNA]</scope>
    <source>
        <strain evidence="5 6">CGMCC 1.12563</strain>
    </source>
</reference>
<dbReference type="RefSeq" id="WP_250872323.1">
    <property type="nucleotide sequence ID" value="NZ_JALXFV010000002.1"/>
</dbReference>
<dbReference type="Gene3D" id="2.120.10.30">
    <property type="entry name" value="TolB, C-terminal domain"/>
    <property type="match status" value="2"/>
</dbReference>
<proteinExistence type="predicted"/>
<keyword evidence="1" id="KW-0378">Hydrolase</keyword>
<sequence>MEPLSTTAYYDRTQVGSPALSPSGDRLAFVATEFDQREDERRSSVFVVPTDGSRDPHRLTRVSDASSPTFSPDGSTLAVVMTRERDVALRVGLDEDTDTDDEAADGDDADAEGEGDDEDVATGEGKPQVWTFDLEWGGDARQVTDREHGVREFDWSPDGERIVVAGRDPTDDEQEYLDDREDGGPVETERLQHKRDGSGWLDTVRSYLFVVDVASRESRRLDDTGLPPSVADSAGRQPAWGERGVAFLGYDGDAPDDTYACDVFLADPDEGAVECLTDGSATCISPVWSPDDDRLAYRARDPENWYRPADLRVHDVASGEVRTVSEGIDRTLMSAPRWLDDESLVGLVGDEGWTRFARFHLDERPERVYEAQSRAETVRSFDVADETVGLALSAPDRGTDLYAMSTTGLDDEGTADRTRLTDVGAEFVAEYGTLRARRVTFDSEGQTVEGIAYYPEAFDPDDPEPSPLVLDIHGGPMAYDDPGWDFDAAFWTTRGYVVFRVNYRGSTSYGRAFSEQLKGRWNTLEVQDLQAGVDWMVESGWVDPERLFCTGFSQGGVNTAYMVTHTDRFAAAAAEHGVYDLYSSFGTDDSQNWLEADFGLPWENPDGYRDASSIVDVGNVETPLLVTAGENDWRCPPTQAEQLYVSVRKRGVDAKLVVYQDEHHAISDPDRAVHRLETLEEWFGRYGGPTADGSGTDGDDGDADADGDAKNEA</sequence>
<keyword evidence="2" id="KW-0720">Serine protease</keyword>
<evidence type="ECO:0000313" key="6">
    <source>
        <dbReference type="Proteomes" id="UP001597187"/>
    </source>
</evidence>
<evidence type="ECO:0000256" key="3">
    <source>
        <dbReference type="SAM" id="MobiDB-lite"/>
    </source>
</evidence>
<evidence type="ECO:0000259" key="4">
    <source>
        <dbReference type="Pfam" id="PF00326"/>
    </source>
</evidence>
<dbReference type="Pfam" id="PF07676">
    <property type="entry name" value="PD40"/>
    <property type="match status" value="1"/>
</dbReference>